<dbReference type="RefSeq" id="WP_125742503.1">
    <property type="nucleotide sequence ID" value="NZ_RCOR01000042.1"/>
</dbReference>
<evidence type="ECO:0000256" key="2">
    <source>
        <dbReference type="ARBA" id="ARBA00022670"/>
    </source>
</evidence>
<dbReference type="SUPFAM" id="SSF53163">
    <property type="entry name" value="HybD-like"/>
    <property type="match status" value="1"/>
</dbReference>
<dbReference type="Proteomes" id="UP000278149">
    <property type="component" value="Unassembled WGS sequence"/>
</dbReference>
<evidence type="ECO:0000313" key="6">
    <source>
        <dbReference type="Proteomes" id="UP000278149"/>
    </source>
</evidence>
<reference evidence="5 6" key="1">
    <citation type="submission" date="2018-10" db="EMBL/GenBank/DDBJ databases">
        <title>Co-occurring genomic capacity for anaerobic methane metabolism and dissimilatory sulfite reduction discovered in the Korarchaeota.</title>
        <authorList>
            <person name="Mckay L.J."/>
            <person name="Dlakic M."/>
            <person name="Fields M.W."/>
            <person name="Delmont T.O."/>
            <person name="Eren A.M."/>
            <person name="Jay Z.J."/>
            <person name="Klingelsmith K.B."/>
            <person name="Rusch D.B."/>
            <person name="Inskeep W.P."/>
        </authorList>
    </citation>
    <scope>NUCLEOTIDE SEQUENCE [LARGE SCALE GENOMIC DNA]</scope>
    <source>
        <strain evidence="5 6">WS</strain>
    </source>
</reference>
<comment type="caution">
    <text evidence="5">The sequence shown here is derived from an EMBL/GenBank/DDBJ whole genome shotgun (WGS) entry which is preliminary data.</text>
</comment>
<dbReference type="Gene3D" id="3.40.50.1450">
    <property type="entry name" value="HybD-like"/>
    <property type="match status" value="1"/>
</dbReference>
<dbReference type="GO" id="GO:0016485">
    <property type="term" value="P:protein processing"/>
    <property type="evidence" value="ECO:0007669"/>
    <property type="project" value="TreeGrafter"/>
</dbReference>
<evidence type="ECO:0000256" key="3">
    <source>
        <dbReference type="ARBA" id="ARBA00022750"/>
    </source>
</evidence>
<dbReference type="PANTHER" id="PTHR30302:SF1">
    <property type="entry name" value="HYDROGENASE 2 MATURATION PROTEASE"/>
    <property type="match status" value="1"/>
</dbReference>
<sequence length="145" mass="15948">MRSLIICIGNPMRSDDGLGFRVWEELRARGVHAILSGPDLPPQITDFDRVILIDAIDFKAEPGSVFEGRIEDLDVLEARSSTHALSPLSFLRIIKEVTGRPEEAILIGVQPKSLEEGEGLSEEVEGAVSEVIDRVMRLIGLEDEA</sequence>
<gene>
    <name evidence="5" type="ORF">D9Q81_07665</name>
</gene>
<dbReference type="AlphaFoldDB" id="A0A429G1P9"/>
<dbReference type="CDD" id="cd00518">
    <property type="entry name" value="H2MP"/>
    <property type="match status" value="1"/>
</dbReference>
<comment type="similarity">
    <text evidence="1">Belongs to the peptidase A31 family.</text>
</comment>
<dbReference type="GO" id="GO:0004190">
    <property type="term" value="F:aspartic-type endopeptidase activity"/>
    <property type="evidence" value="ECO:0007669"/>
    <property type="project" value="UniProtKB-KW"/>
</dbReference>
<proteinExistence type="inferred from homology"/>
<evidence type="ECO:0000313" key="5">
    <source>
        <dbReference type="EMBL" id="RSN67665.1"/>
    </source>
</evidence>
<name>A0A429G1P9_9CREN</name>
<dbReference type="InterPro" id="IPR023430">
    <property type="entry name" value="Pept_HybD-like_dom_sf"/>
</dbReference>
<dbReference type="EMBL" id="RCOR01000042">
    <property type="protein sequence ID" value="RSN67665.1"/>
    <property type="molecule type" value="Genomic_DNA"/>
</dbReference>
<keyword evidence="4" id="KW-0378">Hydrolase</keyword>
<evidence type="ECO:0000256" key="4">
    <source>
        <dbReference type="ARBA" id="ARBA00022801"/>
    </source>
</evidence>
<protein>
    <submittedName>
        <fullName evidence="5">Hydrogenase maturation protease</fullName>
    </submittedName>
</protein>
<keyword evidence="2 5" id="KW-0645">Protease</keyword>
<dbReference type="InterPro" id="IPR000671">
    <property type="entry name" value="Peptidase_A31"/>
</dbReference>
<dbReference type="GO" id="GO:0008047">
    <property type="term" value="F:enzyme activator activity"/>
    <property type="evidence" value="ECO:0007669"/>
    <property type="project" value="InterPro"/>
</dbReference>
<keyword evidence="3" id="KW-0064">Aspartyl protease</keyword>
<organism evidence="5 6">
    <name type="scientific">Candidatus Korarchaeum cryptofilum</name>
    <dbReference type="NCBI Taxonomy" id="498846"/>
    <lineage>
        <taxon>Archaea</taxon>
        <taxon>Thermoproteota</taxon>
        <taxon>Candidatus Korarchaeia</taxon>
        <taxon>Candidatus Korarchaeales</taxon>
        <taxon>Candidatus Korarchaeaceae</taxon>
        <taxon>Candidatus Korarchaeum</taxon>
    </lineage>
</organism>
<dbReference type="PANTHER" id="PTHR30302">
    <property type="entry name" value="HYDROGENASE 1 MATURATION PROTEASE"/>
    <property type="match status" value="1"/>
</dbReference>
<dbReference type="Pfam" id="PF01750">
    <property type="entry name" value="HycI"/>
    <property type="match status" value="1"/>
</dbReference>
<accession>A0A429G1P9</accession>
<dbReference type="NCBIfam" id="TIGR00072">
    <property type="entry name" value="hydrog_prot"/>
    <property type="match status" value="1"/>
</dbReference>
<evidence type="ECO:0000256" key="1">
    <source>
        <dbReference type="ARBA" id="ARBA00006814"/>
    </source>
</evidence>